<organism evidence="1 2">
    <name type="scientific">Bordetella phage vB_BbrM_PHB04</name>
    <dbReference type="NCBI Taxonomy" id="2029657"/>
    <lineage>
        <taxon>Viruses</taxon>
        <taxon>Duplodnaviria</taxon>
        <taxon>Heunggongvirae</taxon>
        <taxon>Uroviricota</taxon>
        <taxon>Caudoviricetes</taxon>
        <taxon>Phabquatrovirus</taxon>
        <taxon>Phabquatrovirus PHB04</taxon>
    </lineage>
</organism>
<dbReference type="EMBL" id="MF663786">
    <property type="protein sequence ID" value="ATI15642.1"/>
    <property type="molecule type" value="Genomic_DNA"/>
</dbReference>
<sequence length="70" mass="7495">MNPKRILSLLAALAMLHVVAPAHAADVSACYTIGNMDARAHCIAKARKEPGMCYSIKAADLRAQCLAETR</sequence>
<proteinExistence type="predicted"/>
<evidence type="ECO:0000313" key="2">
    <source>
        <dbReference type="Proteomes" id="UP000228765"/>
    </source>
</evidence>
<keyword evidence="2" id="KW-1185">Reference proteome</keyword>
<accession>A0A291L9W3</accession>
<dbReference type="GeneID" id="54982898"/>
<dbReference type="Proteomes" id="UP000228765">
    <property type="component" value="Segment"/>
</dbReference>
<name>A0A291L9W3_9CAUD</name>
<evidence type="ECO:0000313" key="1">
    <source>
        <dbReference type="EMBL" id="ATI15642.1"/>
    </source>
</evidence>
<protein>
    <submittedName>
        <fullName evidence="1">Uncharacterized protein</fullName>
    </submittedName>
</protein>
<dbReference type="RefSeq" id="YP_009792690.1">
    <property type="nucleotide sequence ID" value="NC_047861.1"/>
</dbReference>
<reference evidence="1 2" key="1">
    <citation type="submission" date="2017-08" db="EMBL/GenBank/DDBJ databases">
        <title>Complete genome sequence of a novel bacteriophage infecting Bordetella bronchiseptica.</title>
        <authorList>
            <person name="Chen Y."/>
            <person name="Song J."/>
            <person name="Wu B."/>
        </authorList>
    </citation>
    <scope>NUCLEOTIDE SEQUENCE [LARGE SCALE GENOMIC DNA]</scope>
</reference>
<dbReference type="KEGG" id="vg:54982898"/>